<dbReference type="InterPro" id="IPR014710">
    <property type="entry name" value="RmlC-like_jellyroll"/>
</dbReference>
<organism evidence="3 4">
    <name type="scientific">Planctopirus hydrillae</name>
    <dbReference type="NCBI Taxonomy" id="1841610"/>
    <lineage>
        <taxon>Bacteria</taxon>
        <taxon>Pseudomonadati</taxon>
        <taxon>Planctomycetota</taxon>
        <taxon>Planctomycetia</taxon>
        <taxon>Planctomycetales</taxon>
        <taxon>Planctomycetaceae</taxon>
        <taxon>Planctopirus</taxon>
    </lineage>
</organism>
<feature type="signal peptide" evidence="1">
    <location>
        <begin position="1"/>
        <end position="27"/>
    </location>
</feature>
<dbReference type="PROSITE" id="PS51318">
    <property type="entry name" value="TAT"/>
    <property type="match status" value="1"/>
</dbReference>
<evidence type="ECO:0000313" key="4">
    <source>
        <dbReference type="Proteomes" id="UP000094828"/>
    </source>
</evidence>
<keyword evidence="4" id="KW-1185">Reference proteome</keyword>
<dbReference type="PANTHER" id="PTHR36440:SF1">
    <property type="entry name" value="PUTATIVE (AFU_ORTHOLOGUE AFUA_8G07350)-RELATED"/>
    <property type="match status" value="1"/>
</dbReference>
<dbReference type="OrthoDB" id="9794183at2"/>
<protein>
    <recommendedName>
        <fullName evidence="2">Cupin type-2 domain-containing protein</fullName>
    </recommendedName>
</protein>
<comment type="caution">
    <text evidence="3">The sequence shown here is derived from an EMBL/GenBank/DDBJ whole genome shotgun (WGS) entry which is preliminary data.</text>
</comment>
<dbReference type="Proteomes" id="UP000094828">
    <property type="component" value="Unassembled WGS sequence"/>
</dbReference>
<dbReference type="PANTHER" id="PTHR36440">
    <property type="entry name" value="PUTATIVE (AFU_ORTHOLOGUE AFUA_8G07350)-RELATED"/>
    <property type="match status" value="1"/>
</dbReference>
<dbReference type="Gene3D" id="2.60.120.10">
    <property type="entry name" value="Jelly Rolls"/>
    <property type="match status" value="1"/>
</dbReference>
<accession>A0A1C3E7B7</accession>
<dbReference type="EMBL" id="LYDR01000144">
    <property type="protein sequence ID" value="ODA29123.1"/>
    <property type="molecule type" value="Genomic_DNA"/>
</dbReference>
<feature type="domain" description="Cupin type-2" evidence="2">
    <location>
        <begin position="76"/>
        <end position="141"/>
    </location>
</feature>
<dbReference type="InterPro" id="IPR013096">
    <property type="entry name" value="Cupin_2"/>
</dbReference>
<evidence type="ECO:0000313" key="3">
    <source>
        <dbReference type="EMBL" id="ODA29123.1"/>
    </source>
</evidence>
<evidence type="ECO:0000256" key="1">
    <source>
        <dbReference type="SAM" id="SignalP"/>
    </source>
</evidence>
<dbReference type="InterPro" id="IPR006311">
    <property type="entry name" value="TAT_signal"/>
</dbReference>
<dbReference type="SUPFAM" id="SSF51182">
    <property type="entry name" value="RmlC-like cupins"/>
    <property type="match status" value="1"/>
</dbReference>
<proteinExistence type="predicted"/>
<keyword evidence="1" id="KW-0732">Signal</keyword>
<dbReference type="Pfam" id="PF07883">
    <property type="entry name" value="Cupin_2"/>
    <property type="match status" value="1"/>
</dbReference>
<sequence>MSDRRSFLKSTAGGIVAASFLSQVAHAQDADESKVGVPKIVAESDGTQVWAMGVLVTVKVKAGDTGGAYSLFEDFIPPGAGPVPHTHTNEDETIFVLEGKLRAWLGGKQYDVKVGDFVHMPRGVQHYFKNVTDEPTRLLLTYTPGGFEQWFLDIGKAVTPGSKVSPEFTGDDIKKAVAQAKRYGVQFMKP</sequence>
<name>A0A1C3E7B7_9PLAN</name>
<dbReference type="STRING" id="1841610.A6X21_09945"/>
<gene>
    <name evidence="3" type="ORF">A6X21_09945</name>
</gene>
<evidence type="ECO:0000259" key="2">
    <source>
        <dbReference type="Pfam" id="PF07883"/>
    </source>
</evidence>
<reference evidence="3 4" key="1">
    <citation type="submission" date="2016-05" db="EMBL/GenBank/DDBJ databases">
        <title>Genomic and physiological characterization of Planctopirus sp. isolated from fresh water lake.</title>
        <authorList>
            <person name="Subhash Y."/>
            <person name="Ramana C."/>
        </authorList>
    </citation>
    <scope>NUCLEOTIDE SEQUENCE [LARGE SCALE GENOMIC DNA]</scope>
    <source>
        <strain evidence="3 4">JC280</strain>
    </source>
</reference>
<dbReference type="InterPro" id="IPR011051">
    <property type="entry name" value="RmlC_Cupin_sf"/>
</dbReference>
<dbReference type="AlphaFoldDB" id="A0A1C3E7B7"/>
<feature type="chain" id="PRO_5008672851" description="Cupin type-2 domain-containing protein" evidence="1">
    <location>
        <begin position="28"/>
        <end position="190"/>
    </location>
</feature>
<dbReference type="InterPro" id="IPR053146">
    <property type="entry name" value="QDO-like"/>
</dbReference>
<dbReference type="RefSeq" id="WP_068850421.1">
    <property type="nucleotide sequence ID" value="NZ_LYDR01000144.1"/>
</dbReference>